<dbReference type="RefSeq" id="WP_062649902.1">
    <property type="nucleotide sequence ID" value="NZ_LPUR01000001.1"/>
</dbReference>
<dbReference type="Proteomes" id="UP000070513">
    <property type="component" value="Unassembled WGS sequence"/>
</dbReference>
<evidence type="ECO:0008006" key="3">
    <source>
        <dbReference type="Google" id="ProtNLM"/>
    </source>
</evidence>
<dbReference type="AlphaFoldDB" id="A0A135WLG4"/>
<dbReference type="EMBL" id="LPUR01000001">
    <property type="protein sequence ID" value="KXH85750.1"/>
    <property type="molecule type" value="Genomic_DNA"/>
</dbReference>
<reference evidence="1 2" key="2">
    <citation type="journal article" date="2016" name="Genome Announc.">
        <title>Draft Genome Sequence of a Biocontrol Rhizobacterium, Chryseobacterium kwangjuense Strain KJ1R5, Isolated from Pepper (Capsicum annuum).</title>
        <authorList>
            <person name="Jeong J.J."/>
            <person name="Park H."/>
            <person name="Park B.H."/>
            <person name="Mannaa M."/>
            <person name="Sang M.K."/>
            <person name="Choi I.G."/>
            <person name="Kim K.D."/>
        </authorList>
    </citation>
    <scope>NUCLEOTIDE SEQUENCE [LARGE SCALE GENOMIC DNA]</scope>
    <source>
        <strain evidence="1 2">KJ1R5</strain>
    </source>
</reference>
<proteinExistence type="predicted"/>
<accession>A0A135WLG4</accession>
<evidence type="ECO:0000313" key="2">
    <source>
        <dbReference type="Proteomes" id="UP000070513"/>
    </source>
</evidence>
<gene>
    <name evidence="1" type="ORF">AU378_08400</name>
</gene>
<evidence type="ECO:0000313" key="1">
    <source>
        <dbReference type="EMBL" id="KXH85750.1"/>
    </source>
</evidence>
<comment type="caution">
    <text evidence="1">The sequence shown here is derived from an EMBL/GenBank/DDBJ whole genome shotgun (WGS) entry which is preliminary data.</text>
</comment>
<protein>
    <recommendedName>
        <fullName evidence="3">DUF748 domain-containing protein</fullName>
    </recommendedName>
</protein>
<name>A0A135WLG4_9FLAO</name>
<dbReference type="OrthoDB" id="1412480at2"/>
<reference evidence="2" key="1">
    <citation type="submission" date="2015-12" db="EMBL/GenBank/DDBJ databases">
        <title>Genome sequence of a biocontrol rhizobacterium Chryseobacterium kwangjuense strain KJ1R5 isolated from pepper (Capsicum annuum L.).</title>
        <authorList>
            <person name="Jeong J.-J."/>
            <person name="Park H."/>
            <person name="Mannaa M."/>
            <person name="Sang M.K."/>
            <person name="Choi I.-G."/>
            <person name="Kim K.D."/>
        </authorList>
    </citation>
    <scope>NUCLEOTIDE SEQUENCE [LARGE SCALE GENOMIC DNA]</scope>
    <source>
        <strain evidence="2">KJ1R5</strain>
    </source>
</reference>
<organism evidence="1 2">
    <name type="scientific">Chryseobacterium kwangjuense</name>
    <dbReference type="NCBI Taxonomy" id="267125"/>
    <lineage>
        <taxon>Bacteria</taxon>
        <taxon>Pseudomonadati</taxon>
        <taxon>Bacteroidota</taxon>
        <taxon>Flavobacteriia</taxon>
        <taxon>Flavobacteriales</taxon>
        <taxon>Weeksellaceae</taxon>
        <taxon>Chryseobacterium group</taxon>
        <taxon>Chryseobacterium</taxon>
    </lineage>
</organism>
<sequence>MKKKSERQKPQKRKKIMLFTLGALCLLGLVFPFLLNIYLNHKLPDLINEKTPYQISLKDFDLNLLKGNISAHSISIRTKQKNDPAITQISGNIKALEIGNIGIWNAVFNKSYKAGHVKLIDPNLQIVSGKSKKKKDSTQKKTDFAIENILVTNGNISVKGNDNKDLFKGKNVNINLTEIHQSKDVSKIPVAFKDFKIDAHDVLITVNELYRISAGKIDAKNKQLRISGFHLKPVENPALYNAKNIFDLKINELAAENFTIDRDSLIVENAKFSKPQLIVTSTNKKTVKENPKEVNLKIGIKNLDLQQGSVLVQQQNKTKTASVDNFHVGLQDIVFDKNTVKEKIPFAFSTHNIEFENIYFKTDPLQAVSIKKISSDNSDIFISDAQLNAIGKSSTKDVFNIKTEKIEILNNASKFVGQQLQLKLGEINVYSPDIKIIAAVNKKKIAGQTQNQPPDLLVNLGALNLINGTFSQEKQGSRKLKVGNFNVKLNSVTSNRNILKESIPFHVKNHLITANTIDIDAGKYYNLKIGDVKNTGKTTHINNFGFLPKYSRERFNKMIAVEEDLYTIKVKSINIVDQNSVIGDKTSINLDHILFDGVDCNIYHDLAPPDDIGIRYMFSKKLRDVKFPLYVKQIDVKNSKLTYEEIAEKAQIPGKITFDHFNAKIANVNSAKMKGKPTLVKLDSDFKFFGDAATDVHWQFDVANKNDDYAINGTIRDLSVENANLFVRPYLNVSLDGKINYLKFDYKGNSKKIGGNFYFKYTDMHVNFMNKNTGKERKLLTAIANIFVKNDSKGEPDHVEVDKERDPNKSFFNTLWQGIMEGLKKYLI</sequence>